<evidence type="ECO:0000256" key="2">
    <source>
        <dbReference type="ARBA" id="ARBA00007805"/>
    </source>
</evidence>
<dbReference type="PRINTS" id="PR00102">
    <property type="entry name" value="OTCASE"/>
</dbReference>
<comment type="catalytic activity">
    <reaction evidence="6 7">
        <text>carbamoyl phosphate + L-ornithine = L-citrulline + phosphate + H(+)</text>
        <dbReference type="Rhea" id="RHEA:19513"/>
        <dbReference type="ChEBI" id="CHEBI:15378"/>
        <dbReference type="ChEBI" id="CHEBI:43474"/>
        <dbReference type="ChEBI" id="CHEBI:46911"/>
        <dbReference type="ChEBI" id="CHEBI:57743"/>
        <dbReference type="ChEBI" id="CHEBI:58228"/>
        <dbReference type="EC" id="2.1.3.3"/>
    </reaction>
</comment>
<dbReference type="Pfam" id="PF02729">
    <property type="entry name" value="OTCace_N"/>
    <property type="match status" value="1"/>
</dbReference>
<comment type="caution">
    <text evidence="10">The sequence shown here is derived from an EMBL/GenBank/DDBJ whole genome shotgun (WGS) entry which is preliminary data.</text>
</comment>
<dbReference type="AlphaFoldDB" id="A0A9D1Q236"/>
<dbReference type="InterPro" id="IPR002292">
    <property type="entry name" value="Orn/put_carbamltrans"/>
</dbReference>
<feature type="binding site" evidence="7">
    <location>
        <begin position="143"/>
        <end position="146"/>
    </location>
    <ligand>
        <name>carbamoyl phosphate</name>
        <dbReference type="ChEBI" id="CHEBI:58228"/>
    </ligand>
</feature>
<dbReference type="Pfam" id="PF00185">
    <property type="entry name" value="OTCace"/>
    <property type="match status" value="1"/>
</dbReference>
<name>A0A9D1Q236_9FIRM</name>
<evidence type="ECO:0000256" key="4">
    <source>
        <dbReference type="ARBA" id="ARBA00016634"/>
    </source>
</evidence>
<dbReference type="EMBL" id="DXHS01000093">
    <property type="protein sequence ID" value="HIW02852.1"/>
    <property type="molecule type" value="Genomic_DNA"/>
</dbReference>
<comment type="pathway">
    <text evidence="1">Amino-acid biosynthesis; L-arginine biosynthesis; L-arginine from L-ornithine and carbamoyl phosphate: step 1/3.</text>
</comment>
<feature type="domain" description="Aspartate/ornithine carbamoyltransferase carbamoyl-P binding" evidence="9">
    <location>
        <begin position="15"/>
        <end position="156"/>
    </location>
</feature>
<dbReference type="PROSITE" id="PS00097">
    <property type="entry name" value="CARBAMOYLTRANSFERASE"/>
    <property type="match status" value="1"/>
</dbReference>
<feature type="binding site" evidence="7">
    <location>
        <begin position="64"/>
        <end position="67"/>
    </location>
    <ligand>
        <name>carbamoyl phosphate</name>
        <dbReference type="ChEBI" id="CHEBI:58228"/>
    </ligand>
</feature>
<dbReference type="InterPro" id="IPR036901">
    <property type="entry name" value="Asp/Orn_carbamoylTrfase_sf"/>
</dbReference>
<evidence type="ECO:0000313" key="10">
    <source>
        <dbReference type="EMBL" id="HIW02852.1"/>
    </source>
</evidence>
<dbReference type="Proteomes" id="UP000823990">
    <property type="component" value="Unassembled WGS sequence"/>
</dbReference>
<evidence type="ECO:0000256" key="1">
    <source>
        <dbReference type="ARBA" id="ARBA00004975"/>
    </source>
</evidence>
<evidence type="ECO:0000256" key="7">
    <source>
        <dbReference type="HAMAP-Rule" id="MF_01109"/>
    </source>
</evidence>
<evidence type="ECO:0000313" key="11">
    <source>
        <dbReference type="Proteomes" id="UP000823990"/>
    </source>
</evidence>
<evidence type="ECO:0000256" key="5">
    <source>
        <dbReference type="ARBA" id="ARBA00022679"/>
    </source>
</evidence>
<reference evidence="10" key="2">
    <citation type="submission" date="2021-04" db="EMBL/GenBank/DDBJ databases">
        <authorList>
            <person name="Gilroy R."/>
        </authorList>
    </citation>
    <scope>NUCLEOTIDE SEQUENCE</scope>
    <source>
        <strain evidence="10">12435</strain>
    </source>
</reference>
<keyword evidence="5 7" id="KW-0808">Transferase</keyword>
<feature type="binding site" evidence="7">
    <location>
        <position position="91"/>
    </location>
    <ligand>
        <name>carbamoyl phosphate</name>
        <dbReference type="ChEBI" id="CHEBI:58228"/>
    </ligand>
</feature>
<dbReference type="PANTHER" id="PTHR45753">
    <property type="entry name" value="ORNITHINE CARBAMOYLTRANSFERASE, MITOCHONDRIAL"/>
    <property type="match status" value="1"/>
</dbReference>
<sequence length="319" mass="35740">MRFEDYKPTGRIKNKHMLTLMDYSSEEIFELLHCAVELKRKQYARERHDYLAGKTLAMIFEKSSTRTRISFEQGIRQLGGYPMFLSSRDIQLGRGEPIRDTVRVMERMNIDEIMIRTFKQSDLEELAEYGHIPVINGLTDDFHPCQVLADLLTVYEEFGTFTGKKLVFFGEGFNMANSLMLGCAKVGMDVTICSPAGLGPKQKIVDAARAAALGGAKVVVTDDINEAISGANAVYTDVFFSMGQEKDPAKEAALMPMQVNAEMMAKAAPDAIFLHCLPAHRGEEVTDEVMEGAQSRIFPEAENRLHAQKAVMYMLMKDN</sequence>
<dbReference type="GO" id="GO:0019240">
    <property type="term" value="P:citrulline biosynthetic process"/>
    <property type="evidence" value="ECO:0007669"/>
    <property type="project" value="TreeGrafter"/>
</dbReference>
<comment type="similarity">
    <text evidence="2 7">Belongs to the aspartate/ornithine carbamoyltransferase superfamily. OTCase family.</text>
</comment>
<dbReference type="InterPro" id="IPR006130">
    <property type="entry name" value="Asp/Orn_carbamoylTrfase"/>
</dbReference>
<proteinExistence type="inferred from homology"/>
<protein>
    <recommendedName>
        <fullName evidence="4 7">Ornithine carbamoyltransferase</fullName>
        <shortName evidence="7">OTCase</shortName>
        <ecNumber evidence="3 7">2.1.3.3</ecNumber>
    </recommendedName>
</protein>
<comment type="subcellular location">
    <subcellularLocation>
        <location evidence="7">Cytoplasm</location>
    </subcellularLocation>
</comment>
<evidence type="ECO:0000259" key="8">
    <source>
        <dbReference type="Pfam" id="PF00185"/>
    </source>
</evidence>
<accession>A0A9D1Q236</accession>
<dbReference type="InterPro" id="IPR024904">
    <property type="entry name" value="OTCase_ArgI"/>
</dbReference>
<feature type="binding site" evidence="7">
    <location>
        <position position="237"/>
    </location>
    <ligand>
        <name>L-ornithine</name>
        <dbReference type="ChEBI" id="CHEBI:46911"/>
    </ligand>
</feature>
<dbReference type="InterPro" id="IPR006131">
    <property type="entry name" value="Asp_carbamoyltransf_Asp/Orn-bd"/>
</dbReference>
<feature type="binding site" evidence="7">
    <location>
        <position position="174"/>
    </location>
    <ligand>
        <name>L-ornithine</name>
        <dbReference type="ChEBI" id="CHEBI:46911"/>
    </ligand>
</feature>
<dbReference type="HAMAP" id="MF_01109">
    <property type="entry name" value="OTCase"/>
    <property type="match status" value="1"/>
</dbReference>
<dbReference type="GO" id="GO:0016597">
    <property type="term" value="F:amino acid binding"/>
    <property type="evidence" value="ECO:0007669"/>
    <property type="project" value="InterPro"/>
</dbReference>
<dbReference type="EC" id="2.1.3.3" evidence="3 7"/>
<feature type="binding site" evidence="7">
    <location>
        <begin position="241"/>
        <end position="242"/>
    </location>
    <ligand>
        <name>L-ornithine</name>
        <dbReference type="ChEBI" id="CHEBI:46911"/>
    </ligand>
</feature>
<feature type="binding site" evidence="7">
    <location>
        <begin position="276"/>
        <end position="277"/>
    </location>
    <ligand>
        <name>carbamoyl phosphate</name>
        <dbReference type="ChEBI" id="CHEBI:58228"/>
    </ligand>
</feature>
<evidence type="ECO:0000256" key="3">
    <source>
        <dbReference type="ARBA" id="ARBA00013007"/>
    </source>
</evidence>
<feature type="binding site" evidence="7">
    <location>
        <position position="304"/>
    </location>
    <ligand>
        <name>carbamoyl phosphate</name>
        <dbReference type="ChEBI" id="CHEBI:58228"/>
    </ligand>
</feature>
<dbReference type="Gene3D" id="3.40.50.1370">
    <property type="entry name" value="Aspartate/ornithine carbamoyltransferase"/>
    <property type="match status" value="2"/>
</dbReference>
<dbReference type="PRINTS" id="PR00100">
    <property type="entry name" value="AOTCASE"/>
</dbReference>
<dbReference type="GO" id="GO:0004585">
    <property type="term" value="F:ornithine carbamoyltransferase activity"/>
    <property type="evidence" value="ECO:0007669"/>
    <property type="project" value="UniProtKB-UniRule"/>
</dbReference>
<keyword evidence="7" id="KW-0963">Cytoplasm</keyword>
<dbReference type="NCBIfam" id="NF001986">
    <property type="entry name" value="PRK00779.1"/>
    <property type="match status" value="1"/>
</dbReference>
<feature type="domain" description="Aspartate/ornithine carbamoyltransferase Asp/Orn-binding" evidence="8">
    <location>
        <begin position="163"/>
        <end position="315"/>
    </location>
</feature>
<organism evidence="10 11">
    <name type="scientific">Candidatus Protoclostridium stercorigallinarum</name>
    <dbReference type="NCBI Taxonomy" id="2838741"/>
    <lineage>
        <taxon>Bacteria</taxon>
        <taxon>Bacillati</taxon>
        <taxon>Bacillota</taxon>
        <taxon>Clostridia</taxon>
        <taxon>Candidatus Protoclostridium</taxon>
    </lineage>
</organism>
<dbReference type="InterPro" id="IPR006132">
    <property type="entry name" value="Asp/Orn_carbamoyltranf_P-bd"/>
</dbReference>
<dbReference type="PANTHER" id="PTHR45753:SF3">
    <property type="entry name" value="ORNITHINE TRANSCARBAMYLASE, MITOCHONDRIAL"/>
    <property type="match status" value="1"/>
</dbReference>
<feature type="binding site" evidence="7">
    <location>
        <position position="116"/>
    </location>
    <ligand>
        <name>carbamoyl phosphate</name>
        <dbReference type="ChEBI" id="CHEBI:58228"/>
    </ligand>
</feature>
<gene>
    <name evidence="10" type="primary">argF</name>
    <name evidence="10" type="ORF">H9892_05890</name>
</gene>
<evidence type="ECO:0000256" key="6">
    <source>
        <dbReference type="ARBA" id="ARBA00048772"/>
    </source>
</evidence>
<dbReference type="NCBIfam" id="TIGR00658">
    <property type="entry name" value="orni_carb_tr"/>
    <property type="match status" value="1"/>
</dbReference>
<dbReference type="GO" id="GO:0005737">
    <property type="term" value="C:cytoplasm"/>
    <property type="evidence" value="ECO:0007669"/>
    <property type="project" value="UniProtKB-SubCell"/>
</dbReference>
<dbReference type="SUPFAM" id="SSF53671">
    <property type="entry name" value="Aspartate/ornithine carbamoyltransferase"/>
    <property type="match status" value="1"/>
</dbReference>
<reference evidence="10" key="1">
    <citation type="journal article" date="2021" name="PeerJ">
        <title>Extensive microbial diversity within the chicken gut microbiome revealed by metagenomics and culture.</title>
        <authorList>
            <person name="Gilroy R."/>
            <person name="Ravi A."/>
            <person name="Getino M."/>
            <person name="Pursley I."/>
            <person name="Horton D.L."/>
            <person name="Alikhan N.F."/>
            <person name="Baker D."/>
            <person name="Gharbi K."/>
            <person name="Hall N."/>
            <person name="Watson M."/>
            <person name="Adriaenssens E.M."/>
            <person name="Foster-Nyarko E."/>
            <person name="Jarju S."/>
            <person name="Secka A."/>
            <person name="Antonio M."/>
            <person name="Oren A."/>
            <person name="Chaudhuri R.R."/>
            <person name="La Ragione R."/>
            <person name="Hildebrand F."/>
            <person name="Pallen M.J."/>
        </authorList>
    </citation>
    <scope>NUCLEOTIDE SEQUENCE</scope>
    <source>
        <strain evidence="10">12435</strain>
    </source>
</reference>
<dbReference type="GO" id="GO:0042450">
    <property type="term" value="P:L-arginine biosynthetic process via ornithine"/>
    <property type="evidence" value="ECO:0007669"/>
    <property type="project" value="UniProtKB-UniRule"/>
</dbReference>
<evidence type="ECO:0000259" key="9">
    <source>
        <dbReference type="Pfam" id="PF02729"/>
    </source>
</evidence>
<dbReference type="FunFam" id="3.40.50.1370:FF:000008">
    <property type="entry name" value="Ornithine carbamoyltransferase"/>
    <property type="match status" value="1"/>
</dbReference>